<dbReference type="CDD" id="cd02205">
    <property type="entry name" value="CBS_pair_SF"/>
    <property type="match status" value="1"/>
</dbReference>
<keyword evidence="14" id="KW-1185">Reference proteome</keyword>
<feature type="transmembrane region" description="Helical" evidence="11">
    <location>
        <begin position="195"/>
        <end position="212"/>
    </location>
</feature>
<keyword evidence="10" id="KW-0129">CBS domain</keyword>
<keyword evidence="8" id="KW-0868">Chloride</keyword>
<protein>
    <submittedName>
        <fullName evidence="13">Chloride channel protein</fullName>
    </submittedName>
</protein>
<dbReference type="Pfam" id="PF00571">
    <property type="entry name" value="CBS"/>
    <property type="match status" value="2"/>
</dbReference>
<feature type="transmembrane region" description="Helical" evidence="11">
    <location>
        <begin position="334"/>
        <end position="358"/>
    </location>
</feature>
<dbReference type="PRINTS" id="PR00762">
    <property type="entry name" value="CLCHANNEL"/>
</dbReference>
<feature type="domain" description="CBS" evidence="12">
    <location>
        <begin position="450"/>
        <end position="510"/>
    </location>
</feature>
<evidence type="ECO:0000256" key="2">
    <source>
        <dbReference type="ARBA" id="ARBA00022448"/>
    </source>
</evidence>
<feature type="transmembrane region" description="Helical" evidence="11">
    <location>
        <begin position="365"/>
        <end position="389"/>
    </location>
</feature>
<dbReference type="EMBL" id="JACZZA010000016">
    <property type="protein sequence ID" value="MBE1162709.1"/>
    <property type="molecule type" value="Genomic_DNA"/>
</dbReference>
<evidence type="ECO:0000259" key="12">
    <source>
        <dbReference type="PROSITE" id="PS51371"/>
    </source>
</evidence>
<keyword evidence="2" id="KW-0813">Transport</keyword>
<evidence type="ECO:0000313" key="13">
    <source>
        <dbReference type="EMBL" id="MBE1162709.1"/>
    </source>
</evidence>
<evidence type="ECO:0000256" key="10">
    <source>
        <dbReference type="PROSITE-ProRule" id="PRU00703"/>
    </source>
</evidence>
<keyword evidence="6 11" id="KW-0472">Membrane</keyword>
<evidence type="ECO:0000256" key="9">
    <source>
        <dbReference type="ARBA" id="ARBA00023303"/>
    </source>
</evidence>
<organism evidence="13 14">
    <name type="scientific">Dyella acidiphila</name>
    <dbReference type="NCBI Taxonomy" id="2775866"/>
    <lineage>
        <taxon>Bacteria</taxon>
        <taxon>Pseudomonadati</taxon>
        <taxon>Pseudomonadota</taxon>
        <taxon>Gammaproteobacteria</taxon>
        <taxon>Lysobacterales</taxon>
        <taxon>Rhodanobacteraceae</taxon>
        <taxon>Dyella</taxon>
    </lineage>
</organism>
<evidence type="ECO:0000313" key="14">
    <source>
        <dbReference type="Proteomes" id="UP000651010"/>
    </source>
</evidence>
<dbReference type="SMART" id="SM00116">
    <property type="entry name" value="CBS"/>
    <property type="match status" value="2"/>
</dbReference>
<sequence>MPRQFRPLDRRVLWISFVAMLLGACVAGVAKLLTALIGMVTNLSFYGRWSTEFSSPAGNHLGLWVIVVPVIGGLIVGVMARWGSRAIRGHGIPEAMEQVLLNESRIPPRITWLKPVSSAVAIGTGGPFGAEGPIIATGGALGSLIAQLMHVTADERKTLLAAGAAAGMAAVFSAPISSVLLAVELLLFERRARSLIPVALAATVGTGIRFILEGNQPMFPMPAMATATLPALVTYILLGLLVGVVSVGVTKLTYAIEDGFEKLPIHWMWWPALGGIVVGVVGYFMPLTLGVGYTNIAYVLAGQFGLGTMLALCLLKLVSWSIALGSGTSGGTLAPLFTIGGALGGVLGLTLTHVAPWLQIDSRMAALVCMAAIFAGASRAFLTSVVFAFETTQQPHGLLPLLGACAAAYLISGLLMRNTIMTEKIVRRGVRVPSDYAADYLDQIYVRDACSKEVVSLKAEQRIGDVRAWLAAEGAKSKHQGFPVIGGEGNVVGVITRRQLYDVAQSDDTLVQALVARAPLVVREDHTLREAADHMVESQVGRLIVVGRKAPHRMVGIITRGDLLAAHAKRLKEARETSRHLGGRKPAAS</sequence>
<evidence type="ECO:0000256" key="1">
    <source>
        <dbReference type="ARBA" id="ARBA00004141"/>
    </source>
</evidence>
<evidence type="ECO:0000256" key="6">
    <source>
        <dbReference type="ARBA" id="ARBA00023136"/>
    </source>
</evidence>
<accession>A0ABR9GF73</accession>
<feature type="domain" description="CBS" evidence="12">
    <location>
        <begin position="515"/>
        <end position="573"/>
    </location>
</feature>
<dbReference type="PANTHER" id="PTHR43427">
    <property type="entry name" value="CHLORIDE CHANNEL PROTEIN CLC-E"/>
    <property type="match status" value="1"/>
</dbReference>
<dbReference type="InterPro" id="IPR046342">
    <property type="entry name" value="CBS_dom_sf"/>
</dbReference>
<gene>
    <name evidence="13" type="ORF">IGX34_20185</name>
</gene>
<keyword evidence="4 11" id="KW-1133">Transmembrane helix</keyword>
<feature type="transmembrane region" description="Helical" evidence="11">
    <location>
        <begin position="401"/>
        <end position="420"/>
    </location>
</feature>
<feature type="transmembrane region" description="Helical" evidence="11">
    <location>
        <begin position="297"/>
        <end position="322"/>
    </location>
</feature>
<dbReference type="Proteomes" id="UP000651010">
    <property type="component" value="Unassembled WGS sequence"/>
</dbReference>
<comment type="subcellular location">
    <subcellularLocation>
        <location evidence="1">Membrane</location>
        <topology evidence="1">Multi-pass membrane protein</topology>
    </subcellularLocation>
</comment>
<dbReference type="SUPFAM" id="SSF81340">
    <property type="entry name" value="Clc chloride channel"/>
    <property type="match status" value="1"/>
</dbReference>
<dbReference type="SUPFAM" id="SSF54631">
    <property type="entry name" value="CBS-domain pair"/>
    <property type="match status" value="1"/>
</dbReference>
<dbReference type="InterPro" id="IPR000644">
    <property type="entry name" value="CBS_dom"/>
</dbReference>
<evidence type="ECO:0000256" key="7">
    <source>
        <dbReference type="ARBA" id="ARBA00023173"/>
    </source>
</evidence>
<feature type="transmembrane region" description="Helical" evidence="11">
    <location>
        <begin position="159"/>
        <end position="183"/>
    </location>
</feature>
<evidence type="ECO:0000256" key="4">
    <source>
        <dbReference type="ARBA" id="ARBA00022989"/>
    </source>
</evidence>
<keyword evidence="5" id="KW-0406">Ion transport</keyword>
<feature type="transmembrane region" description="Helical" evidence="11">
    <location>
        <begin position="61"/>
        <end position="80"/>
    </location>
</feature>
<keyword evidence="7" id="KW-0869">Chloride channel</keyword>
<dbReference type="InterPro" id="IPR001807">
    <property type="entry name" value="ClC"/>
</dbReference>
<dbReference type="InterPro" id="IPR050368">
    <property type="entry name" value="ClC-type_chloride_channel"/>
</dbReference>
<evidence type="ECO:0000256" key="8">
    <source>
        <dbReference type="ARBA" id="ARBA00023214"/>
    </source>
</evidence>
<evidence type="ECO:0000256" key="5">
    <source>
        <dbReference type="ARBA" id="ARBA00023065"/>
    </source>
</evidence>
<dbReference type="Gene3D" id="3.10.580.10">
    <property type="entry name" value="CBS-domain"/>
    <property type="match status" value="1"/>
</dbReference>
<dbReference type="Pfam" id="PF00654">
    <property type="entry name" value="Voltage_CLC"/>
    <property type="match status" value="1"/>
</dbReference>
<dbReference type="InterPro" id="IPR014743">
    <property type="entry name" value="Cl-channel_core"/>
</dbReference>
<dbReference type="CDD" id="cd00400">
    <property type="entry name" value="Voltage_gated_ClC"/>
    <property type="match status" value="1"/>
</dbReference>
<dbReference type="PROSITE" id="PS51257">
    <property type="entry name" value="PROKAR_LIPOPROTEIN"/>
    <property type="match status" value="1"/>
</dbReference>
<keyword evidence="9" id="KW-0407">Ion channel</keyword>
<proteinExistence type="predicted"/>
<dbReference type="Gene3D" id="1.10.3080.10">
    <property type="entry name" value="Clc chloride channel"/>
    <property type="match status" value="1"/>
</dbReference>
<dbReference type="PANTHER" id="PTHR43427:SF6">
    <property type="entry name" value="CHLORIDE CHANNEL PROTEIN CLC-E"/>
    <property type="match status" value="1"/>
</dbReference>
<keyword evidence="3 11" id="KW-0812">Transmembrane</keyword>
<feature type="transmembrane region" description="Helical" evidence="11">
    <location>
        <begin position="224"/>
        <end position="247"/>
    </location>
</feature>
<evidence type="ECO:0000256" key="11">
    <source>
        <dbReference type="SAM" id="Phobius"/>
    </source>
</evidence>
<feature type="transmembrane region" description="Helical" evidence="11">
    <location>
        <begin position="12"/>
        <end position="41"/>
    </location>
</feature>
<reference evidence="13 14" key="1">
    <citation type="submission" date="2020-09" db="EMBL/GenBank/DDBJ databases">
        <title>Dyella sp. 7MK23 isolated from forest soil.</title>
        <authorList>
            <person name="Fu J."/>
        </authorList>
    </citation>
    <scope>NUCLEOTIDE SEQUENCE [LARGE SCALE GENOMIC DNA]</scope>
    <source>
        <strain evidence="13 14">7MK23</strain>
    </source>
</reference>
<feature type="transmembrane region" description="Helical" evidence="11">
    <location>
        <begin position="267"/>
        <end position="285"/>
    </location>
</feature>
<dbReference type="RefSeq" id="WP_192557629.1">
    <property type="nucleotide sequence ID" value="NZ_JACZZA010000016.1"/>
</dbReference>
<evidence type="ECO:0000256" key="3">
    <source>
        <dbReference type="ARBA" id="ARBA00022692"/>
    </source>
</evidence>
<dbReference type="PROSITE" id="PS51371">
    <property type="entry name" value="CBS"/>
    <property type="match status" value="2"/>
</dbReference>
<comment type="caution">
    <text evidence="13">The sequence shown here is derived from an EMBL/GenBank/DDBJ whole genome shotgun (WGS) entry which is preliminary data.</text>
</comment>
<name>A0ABR9GF73_9GAMM</name>